<evidence type="ECO:0000313" key="6">
    <source>
        <dbReference type="EMBL" id="TQE43762.1"/>
    </source>
</evidence>
<dbReference type="SUPFAM" id="SSF53474">
    <property type="entry name" value="alpha/beta-Hydrolases"/>
    <property type="match status" value="1"/>
</dbReference>
<evidence type="ECO:0000313" key="7">
    <source>
        <dbReference type="Proteomes" id="UP000318080"/>
    </source>
</evidence>
<dbReference type="PANTHER" id="PTHR11559">
    <property type="entry name" value="CARBOXYLESTERASE"/>
    <property type="match status" value="1"/>
</dbReference>
<dbReference type="GO" id="GO:0016787">
    <property type="term" value="F:hydrolase activity"/>
    <property type="evidence" value="ECO:0007669"/>
    <property type="project" value="UniProtKB-KW"/>
</dbReference>
<reference evidence="6 7" key="1">
    <citation type="submission" date="2019-06" db="EMBL/GenBank/DDBJ databases">
        <title>Draft genome of C. phoceense Strain 272.</title>
        <authorList>
            <person name="Pacheco L.G.C."/>
            <person name="Barberis C.M."/>
            <person name="Almuzara M.N."/>
            <person name="Traglia G.M."/>
            <person name="Santos C.S."/>
            <person name="Rocha D.J.P.G."/>
            <person name="Aguiar E.R.G.R."/>
            <person name="Vay C.A."/>
        </authorList>
    </citation>
    <scope>NUCLEOTIDE SEQUENCE [LARGE SCALE GENOMIC DNA]</scope>
    <source>
        <strain evidence="6 7">272</strain>
    </source>
</reference>
<proteinExistence type="inferred from homology"/>
<organism evidence="6 7">
    <name type="scientific">Corynebacterium phoceense</name>
    <dbReference type="NCBI Taxonomy" id="1686286"/>
    <lineage>
        <taxon>Bacteria</taxon>
        <taxon>Bacillati</taxon>
        <taxon>Actinomycetota</taxon>
        <taxon>Actinomycetes</taxon>
        <taxon>Mycobacteriales</taxon>
        <taxon>Corynebacteriaceae</taxon>
        <taxon>Corynebacterium</taxon>
    </lineage>
</organism>
<dbReference type="EMBL" id="VHIR01000006">
    <property type="protein sequence ID" value="TQE43762.1"/>
    <property type="molecule type" value="Genomic_DNA"/>
</dbReference>
<gene>
    <name evidence="6" type="ORF">EJK80_05750</name>
</gene>
<feature type="compositionally biased region" description="Basic and acidic residues" evidence="4">
    <location>
        <begin position="29"/>
        <end position="49"/>
    </location>
</feature>
<feature type="region of interest" description="Disordered" evidence="4">
    <location>
        <begin position="1"/>
        <end position="49"/>
    </location>
</feature>
<dbReference type="EC" id="3.1.1.-" evidence="3"/>
<dbReference type="Pfam" id="PF00135">
    <property type="entry name" value="COesterase"/>
    <property type="match status" value="1"/>
</dbReference>
<feature type="domain" description="Carboxylesterase type B" evidence="5">
    <location>
        <begin position="67"/>
        <end position="526"/>
    </location>
</feature>
<dbReference type="Proteomes" id="UP000318080">
    <property type="component" value="Unassembled WGS sequence"/>
</dbReference>
<evidence type="ECO:0000256" key="2">
    <source>
        <dbReference type="ARBA" id="ARBA00022801"/>
    </source>
</evidence>
<protein>
    <recommendedName>
        <fullName evidence="3">Carboxylic ester hydrolase</fullName>
        <ecNumber evidence="3">3.1.1.-</ecNumber>
    </recommendedName>
</protein>
<keyword evidence="7" id="KW-1185">Reference proteome</keyword>
<dbReference type="Gene3D" id="3.40.50.1820">
    <property type="entry name" value="alpha/beta hydrolase"/>
    <property type="match status" value="1"/>
</dbReference>
<accession>A0A540R7T5</accession>
<evidence type="ECO:0000256" key="1">
    <source>
        <dbReference type="ARBA" id="ARBA00005964"/>
    </source>
</evidence>
<dbReference type="PROSITE" id="PS00122">
    <property type="entry name" value="CARBOXYLESTERASE_B_1"/>
    <property type="match status" value="1"/>
</dbReference>
<dbReference type="InterPro" id="IPR019826">
    <property type="entry name" value="Carboxylesterase_B_AS"/>
</dbReference>
<evidence type="ECO:0000259" key="5">
    <source>
        <dbReference type="Pfam" id="PF00135"/>
    </source>
</evidence>
<comment type="caution">
    <text evidence="6">The sequence shown here is derived from an EMBL/GenBank/DDBJ whole genome shotgun (WGS) entry which is preliminary data.</text>
</comment>
<dbReference type="AlphaFoldDB" id="A0A540R7T5"/>
<comment type="similarity">
    <text evidence="1 3">Belongs to the type-B carboxylesterase/lipase family.</text>
</comment>
<evidence type="ECO:0000256" key="3">
    <source>
        <dbReference type="RuleBase" id="RU361235"/>
    </source>
</evidence>
<dbReference type="InterPro" id="IPR029058">
    <property type="entry name" value="AB_hydrolase_fold"/>
</dbReference>
<dbReference type="InterPro" id="IPR050309">
    <property type="entry name" value="Type-B_Carboxylest/Lipase"/>
</dbReference>
<evidence type="ECO:0000256" key="4">
    <source>
        <dbReference type="SAM" id="MobiDB-lite"/>
    </source>
</evidence>
<dbReference type="STRING" id="1686286.GCA_900092335_01450"/>
<dbReference type="InterPro" id="IPR002018">
    <property type="entry name" value="CarbesteraseB"/>
</dbReference>
<sequence>MSSLNRPPRAHRPENTPPRLPRGAAGQARADHGYEPTVSEARRAAREAHARARRAQLRADNALADALTVHTQQGWVRGLYEDVSGEVVRSWRGIPFGADTSGSGRFQRSHPAQGWEGIRDCREFGPVAPQPTYSWTDKIVGSEDCLHLDVVRPDTDETLPVVVYLHGGSFIVGSSHMLMLRGFQLAQTMNVVYVSVNFRLGALGYLDMRSLGAAEGACANPAVSDQLLALKWVRDNIASFGGDPDSVTLMGESAGGAAVLTLMGTPAARGLFHRAIAQSPPISMIHSRTQSTLWARELVNKLSLPRLATLGDVQNQHFADIVRAGQSMMWRAGELLHLNSCYAPTVDGDLVPQHPIDTFAAGEQAPVPLLIGTNSDEASFGKFLFQREFARQRAALRLLSSFDEEGAPAVVAAYNGASTRADFAHLLADALFWAPSVRVAEAHSLVAPTWMYRFDFAPVALRWLGLGAMHSLELSNVFGDAQASRMSTLTRIGSTESFDELTVFMQRQWAAFIHGGEPGPEWPPYRVAHPADTAHRLVPAGEETRAQPALRETLVFDDAVRVEADPYSQRRVAWDNYDMSEWGVGRPELAAQLGFITDTLE</sequence>
<name>A0A540R7T5_9CORY</name>
<keyword evidence="2 3" id="KW-0378">Hydrolase</keyword>